<reference evidence="1" key="1">
    <citation type="journal article" date="2014" name="Int. J. Syst. Evol. Microbiol.">
        <title>Complete genome sequence of Corynebacterium casei LMG S-19264T (=DSM 44701T), isolated from a smear-ripened cheese.</title>
        <authorList>
            <consortium name="US DOE Joint Genome Institute (JGI-PGF)"/>
            <person name="Walter F."/>
            <person name="Albersmeier A."/>
            <person name="Kalinowski J."/>
            <person name="Ruckert C."/>
        </authorList>
    </citation>
    <scope>NUCLEOTIDE SEQUENCE</scope>
    <source>
        <strain evidence="1">CGMCC 4.7308</strain>
    </source>
</reference>
<keyword evidence="2" id="KW-1185">Reference proteome</keyword>
<evidence type="ECO:0000313" key="1">
    <source>
        <dbReference type="EMBL" id="GGM16062.1"/>
    </source>
</evidence>
<organism evidence="1 2">
    <name type="scientific">Nakamurella endophytica</name>
    <dbReference type="NCBI Taxonomy" id="1748367"/>
    <lineage>
        <taxon>Bacteria</taxon>
        <taxon>Bacillati</taxon>
        <taxon>Actinomycetota</taxon>
        <taxon>Actinomycetes</taxon>
        <taxon>Nakamurellales</taxon>
        <taxon>Nakamurellaceae</taxon>
        <taxon>Nakamurella</taxon>
    </lineage>
</organism>
<comment type="caution">
    <text evidence="1">The sequence shown here is derived from an EMBL/GenBank/DDBJ whole genome shotgun (WGS) entry which is preliminary data.</text>
</comment>
<dbReference type="AlphaFoldDB" id="A0A917TA39"/>
<reference evidence="1" key="2">
    <citation type="submission" date="2020-09" db="EMBL/GenBank/DDBJ databases">
        <authorList>
            <person name="Sun Q."/>
            <person name="Zhou Y."/>
        </authorList>
    </citation>
    <scope>NUCLEOTIDE SEQUENCE</scope>
    <source>
        <strain evidence="1">CGMCC 4.7308</strain>
    </source>
</reference>
<dbReference type="EMBL" id="BMNA01000015">
    <property type="protein sequence ID" value="GGM16062.1"/>
    <property type="molecule type" value="Genomic_DNA"/>
</dbReference>
<name>A0A917TA39_9ACTN</name>
<evidence type="ECO:0000313" key="2">
    <source>
        <dbReference type="Proteomes" id="UP000655208"/>
    </source>
</evidence>
<accession>A0A917TA39</accession>
<evidence type="ECO:0008006" key="3">
    <source>
        <dbReference type="Google" id="ProtNLM"/>
    </source>
</evidence>
<dbReference type="Proteomes" id="UP000655208">
    <property type="component" value="Unassembled WGS sequence"/>
</dbReference>
<sequence length="786" mass="87805">METLTVTGEHIRAALNMHRDHVLGKDVVPDSVAALGPLASVVAEPGRGLHATWRPTAELRLHAFLTDVLHVRHYGGEPHVGDKPTTIIRVVRACAKYYGTNAFPHQWDQLEYESDLKSDTLSGHVSRYAPRMTGAAEQWIRADGGPTVALPLRPPVSWTTWRLNDTTRVSRGRLRFEWPPQDLRAMMLRQLIQGQPRHRQIQYDPPLAATAKGVLQQLDASNKIVASTTATNRGLDPKLTWLLLRQVAGERALEYFLTNPQSPAAAASAGGLIRYILPEWGSTGPLIPATVDIGDPLDDVGHSWVDIAAAVLSRTFWSLVAGRDRVEFLNKALTEATSGLTDEQMGHRRHRQPPRLIVVSRDGARQLGNEVARTPDARGPSGDILERLARLRDSTQVSRTQPSVRQYVIKSWLAEADALATDERFGPDEAIELAVQRQGLLWDAATTYGQAEMSTLFGQLSDFRPLERVDRSSLSKREYFTLQSLQDDKDRALAVALRKGPRSWLSASRDAGERAVARWQNDPAILSTVGDLGWDLAQQDYLAHAGFYVTRLEEYLTARWPDRQPEPIIRVAARAQLWASAAVALFEQLGSNLPANRWDEQRRLAVPLWEINTRLLELRAFTGVLACLRTNLFTERAWRAQITHVDWSVTQGGIRHVTTGADLWLALVDGYLHLMQHPLVTARDYPRLRQQALGLMLVSRTGLLPVPPPIDIRAVRGPGAQSAYELQNDDSPLVAEVKRDPWLIVDALLRRNDKLGWVGKLHNKGPVWTHLVTAHDELLAALRRAR</sequence>
<proteinExistence type="predicted"/>
<gene>
    <name evidence="1" type="ORF">GCM10011594_40090</name>
</gene>
<protein>
    <recommendedName>
        <fullName evidence="3">Type I-U CRISPR-associated protein Csx17</fullName>
    </recommendedName>
</protein>